<keyword evidence="3" id="KW-1185">Reference proteome</keyword>
<accession>A0ABU4NT06</accession>
<comment type="caution">
    <text evidence="2">The sequence shown here is derived from an EMBL/GenBank/DDBJ whole genome shotgun (WGS) entry which is preliminary data.</text>
</comment>
<feature type="region of interest" description="Disordered" evidence="1">
    <location>
        <begin position="63"/>
        <end position="84"/>
    </location>
</feature>
<evidence type="ECO:0000313" key="3">
    <source>
        <dbReference type="Proteomes" id="UP001271274"/>
    </source>
</evidence>
<reference evidence="2 3" key="1">
    <citation type="journal article" date="2023" name="Microb. Genom.">
        <title>Mesoterricola silvestris gen. nov., sp. nov., Mesoterricola sediminis sp. nov., Geothrix oryzae sp. nov., Geothrix edaphica sp. nov., Geothrix rubra sp. nov., and Geothrix limicola sp. nov., six novel members of Acidobacteriota isolated from soils.</title>
        <authorList>
            <person name="Weisberg A.J."/>
            <person name="Pearce E."/>
            <person name="Kramer C.G."/>
            <person name="Chang J.H."/>
            <person name="Clarke C.R."/>
        </authorList>
    </citation>
    <scope>NUCLEOTIDE SEQUENCE [LARGE SCALE GENOMIC DNA]</scope>
    <source>
        <strain evidence="2 3">ID09-01A</strain>
    </source>
</reference>
<evidence type="ECO:0000256" key="1">
    <source>
        <dbReference type="SAM" id="MobiDB-lite"/>
    </source>
</evidence>
<gene>
    <name evidence="2" type="ORF">PV662_36890</name>
</gene>
<feature type="compositionally biased region" description="Low complexity" evidence="1">
    <location>
        <begin position="73"/>
        <end position="84"/>
    </location>
</feature>
<evidence type="ECO:0000313" key="2">
    <source>
        <dbReference type="EMBL" id="MDX3705227.1"/>
    </source>
</evidence>
<sequence>MKLYFFRTDPVQEIAAEPNTLAQLEDILRPKAVEPRAAPELLAAWSAFSLPLVRDKSIHPGVIHARPTPAPPDATNDDTPPVAP</sequence>
<dbReference type="EMBL" id="JARAYU010000018">
    <property type="protein sequence ID" value="MDX3705227.1"/>
    <property type="molecule type" value="Genomic_DNA"/>
</dbReference>
<organism evidence="2 3">
    <name type="scientific">Streptomyces europaeiscabiei</name>
    <dbReference type="NCBI Taxonomy" id="146819"/>
    <lineage>
        <taxon>Bacteria</taxon>
        <taxon>Bacillati</taxon>
        <taxon>Actinomycetota</taxon>
        <taxon>Actinomycetes</taxon>
        <taxon>Kitasatosporales</taxon>
        <taxon>Streptomycetaceae</taxon>
        <taxon>Streptomyces</taxon>
    </lineage>
</organism>
<dbReference type="Proteomes" id="UP001271274">
    <property type="component" value="Unassembled WGS sequence"/>
</dbReference>
<proteinExistence type="predicted"/>
<dbReference type="RefSeq" id="WP_210551037.1">
    <property type="nucleotide sequence ID" value="NZ_JARAYT010000010.1"/>
</dbReference>
<name>A0ABU4NT06_9ACTN</name>
<protein>
    <submittedName>
        <fullName evidence="2">Uncharacterized protein</fullName>
    </submittedName>
</protein>